<protein>
    <submittedName>
        <fullName evidence="3">Uncharacterized protein</fullName>
    </submittedName>
</protein>
<feature type="chain" id="PRO_5026255193" evidence="2">
    <location>
        <begin position="20"/>
        <end position="634"/>
    </location>
</feature>
<dbReference type="Pfam" id="PF22352">
    <property type="entry name" value="K319L-like_PKD"/>
    <property type="match status" value="1"/>
</dbReference>
<dbReference type="InterPro" id="IPR013783">
    <property type="entry name" value="Ig-like_fold"/>
</dbReference>
<feature type="signal peptide" evidence="2">
    <location>
        <begin position="1"/>
        <end position="19"/>
    </location>
</feature>
<reference evidence="3" key="1">
    <citation type="journal article" date="2020" name="Stud. Mycol.">
        <title>101 Dothideomycetes genomes: a test case for predicting lifestyles and emergence of pathogens.</title>
        <authorList>
            <person name="Haridas S."/>
            <person name="Albert R."/>
            <person name="Binder M."/>
            <person name="Bloem J."/>
            <person name="Labutti K."/>
            <person name="Salamov A."/>
            <person name="Andreopoulos B."/>
            <person name="Baker S."/>
            <person name="Barry K."/>
            <person name="Bills G."/>
            <person name="Bluhm B."/>
            <person name="Cannon C."/>
            <person name="Castanera R."/>
            <person name="Culley D."/>
            <person name="Daum C."/>
            <person name="Ezra D."/>
            <person name="Gonzalez J."/>
            <person name="Henrissat B."/>
            <person name="Kuo A."/>
            <person name="Liang C."/>
            <person name="Lipzen A."/>
            <person name="Lutzoni F."/>
            <person name="Magnuson J."/>
            <person name="Mondo S."/>
            <person name="Nolan M."/>
            <person name="Ohm R."/>
            <person name="Pangilinan J."/>
            <person name="Park H.-J."/>
            <person name="Ramirez L."/>
            <person name="Alfaro M."/>
            <person name="Sun H."/>
            <person name="Tritt A."/>
            <person name="Yoshinaga Y."/>
            <person name="Zwiers L.-H."/>
            <person name="Turgeon B."/>
            <person name="Goodwin S."/>
            <person name="Spatafora J."/>
            <person name="Crous P."/>
            <person name="Grigoriev I."/>
        </authorList>
    </citation>
    <scope>NUCLEOTIDE SEQUENCE</scope>
    <source>
        <strain evidence="3">CBS 279.74</strain>
    </source>
</reference>
<dbReference type="AlphaFoldDB" id="A0A6G1K0B7"/>
<proteinExistence type="predicted"/>
<keyword evidence="4" id="KW-1185">Reference proteome</keyword>
<feature type="compositionally biased region" description="Pro residues" evidence="1">
    <location>
        <begin position="401"/>
        <end position="411"/>
    </location>
</feature>
<feature type="region of interest" description="Disordered" evidence="1">
    <location>
        <begin position="397"/>
        <end position="437"/>
    </location>
</feature>
<dbReference type="EMBL" id="MU005777">
    <property type="protein sequence ID" value="KAF2705901.1"/>
    <property type="molecule type" value="Genomic_DNA"/>
</dbReference>
<feature type="compositionally biased region" description="Low complexity" evidence="1">
    <location>
        <begin position="417"/>
        <end position="437"/>
    </location>
</feature>
<sequence length="634" mass="66831">MSRFSVVASLLSLASVGLAGTPIPDIIPFIVDGALDACTVTTPDKYNSGGSITVNGFDITVPENLIAQFPVAWVPFPQLCGAEAGGYEVLVTGNVIDGKAIAGQIGMTPQFALQLSQGYIDTVDIADGSLKIRGGPTVRINDPEGTFAKKTTIAPLFTSDEESPSITAFSGFPMCIPRSDDDPKCPQSNRPAGNAGNNFAAPDPLSMVPFREGDFIEYSGIHLSGSEILAHVITAINVQVTTVASSTVPNYIRVEKALIGVWDNAANVEIADQRFIGFLSSCSGAVVVISAIDVDPCTGDETYRQIGTVRPKANDIRCKFEFRADPTTQSTYTREYLITVNTPVIETKDGIKAGQYVQPVTEWIFPEVDIPGTEPPPLIFQDIRGLVEGDFLNGNQFGPLSPFPGPAPPAPSKTCIDSPPADGPDSPADPDPTAAATPLAAAQRVGATLLLAGSNTNTDISSSDLDFEWTNTAPADATIVIQNAASPTATFVAPSSATDTDYTFQLKVSRKSNSSSFSTVSTTVKVSATAPDVVKLTSYTWDNRQGGSLGVTCESNVLNGDNKQMNLIMDGVSSLAMSAAGSPGKWAYSARSTKQPTSVQCVSDLTGKTDVITTLTTRRRRRNFLGLGGDRSMV</sequence>
<evidence type="ECO:0000256" key="1">
    <source>
        <dbReference type="SAM" id="MobiDB-lite"/>
    </source>
</evidence>
<keyword evidence="2" id="KW-0732">Signal</keyword>
<evidence type="ECO:0000313" key="3">
    <source>
        <dbReference type="EMBL" id="KAF2705901.1"/>
    </source>
</evidence>
<evidence type="ECO:0000256" key="2">
    <source>
        <dbReference type="SAM" id="SignalP"/>
    </source>
</evidence>
<accession>A0A6G1K0B7</accession>
<dbReference type="OrthoDB" id="2129641at2759"/>
<evidence type="ECO:0000313" key="4">
    <source>
        <dbReference type="Proteomes" id="UP000799428"/>
    </source>
</evidence>
<organism evidence="3 4">
    <name type="scientific">Pleomassaria siparia CBS 279.74</name>
    <dbReference type="NCBI Taxonomy" id="1314801"/>
    <lineage>
        <taxon>Eukaryota</taxon>
        <taxon>Fungi</taxon>
        <taxon>Dikarya</taxon>
        <taxon>Ascomycota</taxon>
        <taxon>Pezizomycotina</taxon>
        <taxon>Dothideomycetes</taxon>
        <taxon>Pleosporomycetidae</taxon>
        <taxon>Pleosporales</taxon>
        <taxon>Pleomassariaceae</taxon>
        <taxon>Pleomassaria</taxon>
    </lineage>
</organism>
<dbReference type="Proteomes" id="UP000799428">
    <property type="component" value="Unassembled WGS sequence"/>
</dbReference>
<name>A0A6G1K0B7_9PLEO</name>
<dbReference type="Gene3D" id="2.60.40.10">
    <property type="entry name" value="Immunoglobulins"/>
    <property type="match status" value="1"/>
</dbReference>
<gene>
    <name evidence="3" type="ORF">K504DRAFT_484242</name>
</gene>